<dbReference type="SUPFAM" id="SSF46689">
    <property type="entry name" value="Homeodomain-like"/>
    <property type="match status" value="1"/>
</dbReference>
<name>A0ABQ1QX00_9RHOB</name>
<feature type="domain" description="HTH tetR-type" evidence="4">
    <location>
        <begin position="30"/>
        <end position="89"/>
    </location>
</feature>
<dbReference type="InterPro" id="IPR050109">
    <property type="entry name" value="HTH-type_TetR-like_transc_reg"/>
</dbReference>
<proteinExistence type="predicted"/>
<dbReference type="PROSITE" id="PS50977">
    <property type="entry name" value="HTH_TETR_2"/>
    <property type="match status" value="1"/>
</dbReference>
<dbReference type="InterPro" id="IPR001647">
    <property type="entry name" value="HTH_TetR"/>
</dbReference>
<evidence type="ECO:0000256" key="2">
    <source>
        <dbReference type="PROSITE-ProRule" id="PRU00335"/>
    </source>
</evidence>
<dbReference type="PANTHER" id="PTHR30055">
    <property type="entry name" value="HTH-TYPE TRANSCRIPTIONAL REGULATOR RUTR"/>
    <property type="match status" value="1"/>
</dbReference>
<evidence type="ECO:0000259" key="4">
    <source>
        <dbReference type="PROSITE" id="PS50977"/>
    </source>
</evidence>
<evidence type="ECO:0000256" key="1">
    <source>
        <dbReference type="ARBA" id="ARBA00023125"/>
    </source>
</evidence>
<dbReference type="RefSeq" id="WP_188530188.1">
    <property type="nucleotide sequence ID" value="NZ_BMGI01000006.1"/>
</dbReference>
<evidence type="ECO:0000256" key="3">
    <source>
        <dbReference type="SAM" id="MobiDB-lite"/>
    </source>
</evidence>
<evidence type="ECO:0000313" key="5">
    <source>
        <dbReference type="EMBL" id="GGD47631.1"/>
    </source>
</evidence>
<dbReference type="PRINTS" id="PR00455">
    <property type="entry name" value="HTHTETR"/>
</dbReference>
<evidence type="ECO:0000313" key="6">
    <source>
        <dbReference type="Proteomes" id="UP000617355"/>
    </source>
</evidence>
<reference evidence="6" key="1">
    <citation type="journal article" date="2019" name="Int. J. Syst. Evol. Microbiol.">
        <title>The Global Catalogue of Microorganisms (GCM) 10K type strain sequencing project: providing services to taxonomists for standard genome sequencing and annotation.</title>
        <authorList>
            <consortium name="The Broad Institute Genomics Platform"/>
            <consortium name="The Broad Institute Genome Sequencing Center for Infectious Disease"/>
            <person name="Wu L."/>
            <person name="Ma J."/>
        </authorList>
    </citation>
    <scope>NUCLEOTIDE SEQUENCE [LARGE SCALE GENOMIC DNA]</scope>
    <source>
        <strain evidence="6">CGMCC 1.12922</strain>
    </source>
</reference>
<gene>
    <name evidence="5" type="ORF">GCM10011358_34290</name>
</gene>
<feature type="region of interest" description="Disordered" evidence="3">
    <location>
        <begin position="1"/>
        <end position="27"/>
    </location>
</feature>
<comment type="caution">
    <text evidence="5">The sequence shown here is derived from an EMBL/GenBank/DDBJ whole genome shotgun (WGS) entry which is preliminary data.</text>
</comment>
<dbReference type="Pfam" id="PF00440">
    <property type="entry name" value="TetR_N"/>
    <property type="match status" value="1"/>
</dbReference>
<dbReference type="InterPro" id="IPR009057">
    <property type="entry name" value="Homeodomain-like_sf"/>
</dbReference>
<dbReference type="Proteomes" id="UP000617355">
    <property type="component" value="Unassembled WGS sequence"/>
</dbReference>
<dbReference type="PANTHER" id="PTHR30055:SF181">
    <property type="entry name" value="BLR6905 PROTEIN"/>
    <property type="match status" value="1"/>
</dbReference>
<sequence length="230" mass="26418">MKAKSDALRKRTRKNGPEAEGGTTTRLPHAERKAQILEIASDFFADYGLTAQTRRLAEECGISQRLLYRFFPTKEDLVAEVYRKEIVGAFKAVWFVELQDRSRSMEDRLSHFYEDYTEQTLTRKWLRLFMYASLSESSMAPDYISSIITQLLEVIMSETAAECGVELPDDRDVIREMGWTLHGAISHYAIRRHLYHASQAVPLKRVVKIQVRLFLNGFADMVQSAAEETG</sequence>
<organism evidence="5 6">
    <name type="scientific">Sinisalibacter lacisalsi</name>
    <dbReference type="NCBI Taxonomy" id="1526570"/>
    <lineage>
        <taxon>Bacteria</taxon>
        <taxon>Pseudomonadati</taxon>
        <taxon>Pseudomonadota</taxon>
        <taxon>Alphaproteobacteria</taxon>
        <taxon>Rhodobacterales</taxon>
        <taxon>Roseobacteraceae</taxon>
        <taxon>Sinisalibacter</taxon>
    </lineage>
</organism>
<feature type="DNA-binding region" description="H-T-H motif" evidence="2">
    <location>
        <begin position="52"/>
        <end position="71"/>
    </location>
</feature>
<dbReference type="EMBL" id="BMGI01000006">
    <property type="protein sequence ID" value="GGD47631.1"/>
    <property type="molecule type" value="Genomic_DNA"/>
</dbReference>
<dbReference type="Gene3D" id="1.10.357.10">
    <property type="entry name" value="Tetracycline Repressor, domain 2"/>
    <property type="match status" value="1"/>
</dbReference>
<keyword evidence="6" id="KW-1185">Reference proteome</keyword>
<keyword evidence="1 2" id="KW-0238">DNA-binding</keyword>
<accession>A0ABQ1QX00</accession>
<protein>
    <recommendedName>
        <fullName evidence="4">HTH tetR-type domain-containing protein</fullName>
    </recommendedName>
</protein>